<dbReference type="PATRIC" id="fig|1121865.3.peg.2181"/>
<protein>
    <submittedName>
        <fullName evidence="1">Uncharacterized protein</fullName>
    </submittedName>
</protein>
<proteinExistence type="predicted"/>
<name>S1NFA0_9ENTE</name>
<dbReference type="AlphaFoldDB" id="S1NFA0"/>
<accession>S1NFA0</accession>
<dbReference type="STRING" id="1121865.OMW_02239"/>
<evidence type="ECO:0000313" key="1">
    <source>
        <dbReference type="EMBL" id="EOW87750.1"/>
    </source>
</evidence>
<dbReference type="RefSeq" id="WP_016184333.1">
    <property type="nucleotide sequence ID" value="NZ_JXKI01000028.1"/>
</dbReference>
<sequence length="139" mass="15647">MGKKISVDLDEQQTLYLTAMEISGYAQEIVTLMNQISDNLSTLSSKGYFHDRMSPESDEGDGMARYILKAQEFETLCEVTAQHIQNTYQSMTDTDKALAVYVLNLMLQDSSTDAAKKEEILNNQEAYVSLVEEQLKSSK</sequence>
<evidence type="ECO:0000313" key="2">
    <source>
        <dbReference type="Proteomes" id="UP000014113"/>
    </source>
</evidence>
<keyword evidence="2" id="KW-1185">Reference proteome</keyword>
<gene>
    <name evidence="1" type="ORF">I568_00036</name>
</gene>
<dbReference type="Proteomes" id="UP000014113">
    <property type="component" value="Unassembled WGS sequence"/>
</dbReference>
<reference evidence="1 2" key="1">
    <citation type="submission" date="2013-03" db="EMBL/GenBank/DDBJ databases">
        <title>The Genome Sequence of Enterococcus columbae ATCC_51263 (PacBio/Illumina hybrid assembly).</title>
        <authorList>
            <consortium name="The Broad Institute Genomics Platform"/>
            <consortium name="The Broad Institute Genome Sequencing Center for Infectious Disease"/>
            <person name="Earl A."/>
            <person name="Russ C."/>
            <person name="Gilmore M."/>
            <person name="Surin D."/>
            <person name="Walker B."/>
            <person name="Young S."/>
            <person name="Zeng Q."/>
            <person name="Gargeya S."/>
            <person name="Fitzgerald M."/>
            <person name="Haas B."/>
            <person name="Abouelleil A."/>
            <person name="Allen A.W."/>
            <person name="Alvarado L."/>
            <person name="Arachchi H.M."/>
            <person name="Berlin A.M."/>
            <person name="Chapman S.B."/>
            <person name="Gainer-Dewar J."/>
            <person name="Goldberg J."/>
            <person name="Griggs A."/>
            <person name="Gujja S."/>
            <person name="Hansen M."/>
            <person name="Howarth C."/>
            <person name="Imamovic A."/>
            <person name="Ireland A."/>
            <person name="Larimer J."/>
            <person name="McCowan C."/>
            <person name="Murphy C."/>
            <person name="Pearson M."/>
            <person name="Poon T.W."/>
            <person name="Priest M."/>
            <person name="Roberts A."/>
            <person name="Saif S."/>
            <person name="Shea T."/>
            <person name="Sisk P."/>
            <person name="Sykes S."/>
            <person name="Wortman J."/>
            <person name="Nusbaum C."/>
            <person name="Birren B."/>
        </authorList>
    </citation>
    <scope>NUCLEOTIDE SEQUENCE [LARGE SCALE GENOMIC DNA]</scope>
    <source>
        <strain evidence="1 2">ATCC 51263</strain>
    </source>
</reference>
<organism evidence="1 2">
    <name type="scientific">Enterococcus columbae DSM 7374 = ATCC 51263</name>
    <dbReference type="NCBI Taxonomy" id="1121865"/>
    <lineage>
        <taxon>Bacteria</taxon>
        <taxon>Bacillati</taxon>
        <taxon>Bacillota</taxon>
        <taxon>Bacilli</taxon>
        <taxon>Lactobacillales</taxon>
        <taxon>Enterococcaceae</taxon>
        <taxon>Enterococcus</taxon>
    </lineage>
</organism>
<comment type="caution">
    <text evidence="1">The sequence shown here is derived from an EMBL/GenBank/DDBJ whole genome shotgun (WGS) entry which is preliminary data.</text>
</comment>
<dbReference type="EMBL" id="ASWJ01000001">
    <property type="protein sequence ID" value="EOW87750.1"/>
    <property type="molecule type" value="Genomic_DNA"/>
</dbReference>